<proteinExistence type="predicted"/>
<dbReference type="RefSeq" id="WP_309798400.1">
    <property type="nucleotide sequence ID" value="NZ_JAVDPW010000009.1"/>
</dbReference>
<gene>
    <name evidence="1" type="ORF">E9232_004903</name>
</gene>
<comment type="caution">
    <text evidence="1">The sequence shown here is derived from an EMBL/GenBank/DDBJ whole genome shotgun (WGS) entry which is preliminary data.</text>
</comment>
<reference evidence="1 2" key="1">
    <citation type="submission" date="2023-07" db="EMBL/GenBank/DDBJ databases">
        <title>Sorghum-associated microbial communities from plants grown in Nebraska, USA.</title>
        <authorList>
            <person name="Schachtman D."/>
        </authorList>
    </citation>
    <scope>NUCLEOTIDE SEQUENCE [LARGE SCALE GENOMIC DNA]</scope>
    <source>
        <strain evidence="1 2">584</strain>
    </source>
</reference>
<organism evidence="1 2">
    <name type="scientific">Inquilinus ginsengisoli</name>
    <dbReference type="NCBI Taxonomy" id="363840"/>
    <lineage>
        <taxon>Bacteria</taxon>
        <taxon>Pseudomonadati</taxon>
        <taxon>Pseudomonadota</taxon>
        <taxon>Alphaproteobacteria</taxon>
        <taxon>Rhodospirillales</taxon>
        <taxon>Rhodospirillaceae</taxon>
        <taxon>Inquilinus</taxon>
    </lineage>
</organism>
<dbReference type="EMBL" id="JAVDPW010000009">
    <property type="protein sequence ID" value="MDR6292363.1"/>
    <property type="molecule type" value="Genomic_DNA"/>
</dbReference>
<name>A0ABU1JUR8_9PROT</name>
<keyword evidence="2" id="KW-1185">Reference proteome</keyword>
<protein>
    <recommendedName>
        <fullName evidence="3">HNH endonuclease</fullName>
    </recommendedName>
</protein>
<evidence type="ECO:0000313" key="2">
    <source>
        <dbReference type="Proteomes" id="UP001262410"/>
    </source>
</evidence>
<dbReference type="Proteomes" id="UP001262410">
    <property type="component" value="Unassembled WGS sequence"/>
</dbReference>
<sequence length="101" mass="11326">MKKPAPGLPGGLVVIDCRYWQKILMERFLMGGIYVKCPVTGLDFHTGINTNKKTMEGDNSYRNMESQCLHCGQDHKWSSKDAFIKEIPGPASRHDGNDTVN</sequence>
<evidence type="ECO:0008006" key="3">
    <source>
        <dbReference type="Google" id="ProtNLM"/>
    </source>
</evidence>
<evidence type="ECO:0000313" key="1">
    <source>
        <dbReference type="EMBL" id="MDR6292363.1"/>
    </source>
</evidence>
<accession>A0ABU1JUR8</accession>